<gene>
    <name evidence="1" type="ORF">DJ017_19690</name>
</gene>
<evidence type="ECO:0000313" key="2">
    <source>
        <dbReference type="Proteomes" id="UP000249254"/>
    </source>
</evidence>
<sequence>MTPIRTSACDVVFSLAGCDDLPAARGDGFISTYWKPDAEELALLAAGFPVKVSMMGAAPQPVAIEVDTL</sequence>
<dbReference type="Proteomes" id="UP000249254">
    <property type="component" value="Unassembled WGS sequence"/>
</dbReference>
<accession>A0A328A932</accession>
<organism evidence="1 2">
    <name type="scientific">Phenylobacterium soli</name>
    <dbReference type="NCBI Taxonomy" id="2170551"/>
    <lineage>
        <taxon>Bacteria</taxon>
        <taxon>Pseudomonadati</taxon>
        <taxon>Pseudomonadota</taxon>
        <taxon>Alphaproteobacteria</taxon>
        <taxon>Caulobacterales</taxon>
        <taxon>Caulobacteraceae</taxon>
        <taxon>Phenylobacterium</taxon>
    </lineage>
</organism>
<proteinExistence type="predicted"/>
<name>A0A328A932_9CAUL</name>
<dbReference type="OrthoDB" id="8241168at2"/>
<protein>
    <submittedName>
        <fullName evidence="1">Uncharacterized protein</fullName>
    </submittedName>
</protein>
<evidence type="ECO:0000313" key="1">
    <source>
        <dbReference type="EMBL" id="RAK51183.1"/>
    </source>
</evidence>
<reference evidence="2" key="1">
    <citation type="submission" date="2018-05" db="EMBL/GenBank/DDBJ databases">
        <authorList>
            <person name="Li X."/>
        </authorList>
    </citation>
    <scope>NUCLEOTIDE SEQUENCE [LARGE SCALE GENOMIC DNA]</scope>
    <source>
        <strain evidence="2">LX32</strain>
    </source>
</reference>
<comment type="caution">
    <text evidence="1">The sequence shown here is derived from an EMBL/GenBank/DDBJ whole genome shotgun (WGS) entry which is preliminary data.</text>
</comment>
<keyword evidence="2" id="KW-1185">Reference proteome</keyword>
<dbReference type="AlphaFoldDB" id="A0A328A932"/>
<dbReference type="EMBL" id="QFYQ01000003">
    <property type="protein sequence ID" value="RAK51183.1"/>
    <property type="molecule type" value="Genomic_DNA"/>
</dbReference>
<dbReference type="RefSeq" id="WP_111530618.1">
    <property type="nucleotide sequence ID" value="NZ_QFYQ01000003.1"/>
</dbReference>